<accession>A0A9Q0DD02</accession>
<sequence length="300" mass="33230">MRVLLSLCLVAVGCLAQIPHPCRSPPLLTGNFVMTNQNETVGASANFLYDGLGQRIRLQEMGLLNNKSFTLDALFLYREAAVYVIDQEKRKCTKNPLKDAFHPIEIPTDAVLLGQVVLGSSSSPGKYMSTVTEFGCIPVSTVFQTPDYDWTNQNETVGASANFLYDGLGQRIRLQEMGLLNNKSFTLDALLLYREAAVYVIDQEKRKCTKNPLKDAFHPMEIPTDAVLLGQVVLGSSSSPGKYMSTVTEFGCIPVSTVFQTPDYGWVMISEARCLHRATQTLGSHGDRQQQDSIRHLQRS</sequence>
<feature type="compositionally biased region" description="Basic and acidic residues" evidence="2">
    <location>
        <begin position="285"/>
        <end position="300"/>
    </location>
</feature>
<reference evidence="4" key="1">
    <citation type="submission" date="2022-07" db="EMBL/GenBank/DDBJ databases">
        <title>Chromosome-level genome of Muraenolepis orangiensis.</title>
        <authorList>
            <person name="Kim J."/>
        </authorList>
    </citation>
    <scope>NUCLEOTIDE SEQUENCE</scope>
    <source>
        <strain evidence="4">KU_S4_2022</strain>
        <tissue evidence="4">Muscle</tissue>
    </source>
</reference>
<feature type="region of interest" description="Disordered" evidence="2">
    <location>
        <begin position="281"/>
        <end position="300"/>
    </location>
</feature>
<keyword evidence="5" id="KW-1185">Reference proteome</keyword>
<dbReference type="GO" id="GO:0005764">
    <property type="term" value="C:lysosome"/>
    <property type="evidence" value="ECO:0007669"/>
    <property type="project" value="TreeGrafter"/>
</dbReference>
<name>A0A9Q0DD02_9TELE</name>
<gene>
    <name evidence="4" type="ORF">NHX12_014125</name>
</gene>
<proteinExistence type="inferred from homology"/>
<dbReference type="AlphaFoldDB" id="A0A9Q0DD02"/>
<dbReference type="PANTHER" id="PTHR10697:SF5">
    <property type="entry name" value="EPENDYMIN-RELATED"/>
    <property type="match status" value="1"/>
</dbReference>
<dbReference type="SMART" id="SM00026">
    <property type="entry name" value="EPEND"/>
    <property type="match status" value="1"/>
</dbReference>
<dbReference type="Proteomes" id="UP001148018">
    <property type="component" value="Unassembled WGS sequence"/>
</dbReference>
<dbReference type="Pfam" id="PF00811">
    <property type="entry name" value="Ependymin"/>
    <property type="match status" value="2"/>
</dbReference>
<dbReference type="OrthoDB" id="9942506at2759"/>
<feature type="chain" id="PRO_5040458907" description="Ependymin" evidence="3">
    <location>
        <begin position="17"/>
        <end position="300"/>
    </location>
</feature>
<dbReference type="GO" id="GO:0007160">
    <property type="term" value="P:cell-matrix adhesion"/>
    <property type="evidence" value="ECO:0007669"/>
    <property type="project" value="InterPro"/>
</dbReference>
<evidence type="ECO:0000313" key="5">
    <source>
        <dbReference type="Proteomes" id="UP001148018"/>
    </source>
</evidence>
<keyword evidence="3" id="KW-0732">Signal</keyword>
<dbReference type="GO" id="GO:0005509">
    <property type="term" value="F:calcium ion binding"/>
    <property type="evidence" value="ECO:0007669"/>
    <property type="project" value="InterPro"/>
</dbReference>
<evidence type="ECO:0000256" key="3">
    <source>
        <dbReference type="SAM" id="SignalP"/>
    </source>
</evidence>
<comment type="similarity">
    <text evidence="1">Belongs to the ependymin family.</text>
</comment>
<evidence type="ECO:0000313" key="4">
    <source>
        <dbReference type="EMBL" id="KAJ3585406.1"/>
    </source>
</evidence>
<evidence type="ECO:0008006" key="6">
    <source>
        <dbReference type="Google" id="ProtNLM"/>
    </source>
</evidence>
<dbReference type="GO" id="GO:0005576">
    <property type="term" value="C:extracellular region"/>
    <property type="evidence" value="ECO:0007669"/>
    <property type="project" value="InterPro"/>
</dbReference>
<evidence type="ECO:0000256" key="2">
    <source>
        <dbReference type="SAM" id="MobiDB-lite"/>
    </source>
</evidence>
<comment type="caution">
    <text evidence="4">The sequence shown here is derived from an EMBL/GenBank/DDBJ whole genome shotgun (WGS) entry which is preliminary data.</text>
</comment>
<dbReference type="PANTHER" id="PTHR10697">
    <property type="entry name" value="MAMMALIAN EPENDYMIN-RELATED PROTEIN 1"/>
    <property type="match status" value="1"/>
</dbReference>
<evidence type="ECO:0000256" key="1">
    <source>
        <dbReference type="ARBA" id="ARBA00010771"/>
    </source>
</evidence>
<dbReference type="InterPro" id="IPR001299">
    <property type="entry name" value="Ependymin"/>
</dbReference>
<dbReference type="PRINTS" id="PR00317">
    <property type="entry name" value="EPENDYMIN"/>
</dbReference>
<organism evidence="4 5">
    <name type="scientific">Muraenolepis orangiensis</name>
    <name type="common">Patagonian moray cod</name>
    <dbReference type="NCBI Taxonomy" id="630683"/>
    <lineage>
        <taxon>Eukaryota</taxon>
        <taxon>Metazoa</taxon>
        <taxon>Chordata</taxon>
        <taxon>Craniata</taxon>
        <taxon>Vertebrata</taxon>
        <taxon>Euteleostomi</taxon>
        <taxon>Actinopterygii</taxon>
        <taxon>Neopterygii</taxon>
        <taxon>Teleostei</taxon>
        <taxon>Neoteleostei</taxon>
        <taxon>Acanthomorphata</taxon>
        <taxon>Zeiogadaria</taxon>
        <taxon>Gadariae</taxon>
        <taxon>Gadiformes</taxon>
        <taxon>Muraenolepidoidei</taxon>
        <taxon>Muraenolepididae</taxon>
        <taxon>Muraenolepis</taxon>
    </lineage>
</organism>
<protein>
    <recommendedName>
        <fullName evidence="6">Ependymin</fullName>
    </recommendedName>
</protein>
<feature type="signal peptide" evidence="3">
    <location>
        <begin position="1"/>
        <end position="16"/>
    </location>
</feature>
<dbReference type="EMBL" id="JANIIK010000118">
    <property type="protein sequence ID" value="KAJ3585406.1"/>
    <property type="molecule type" value="Genomic_DNA"/>
</dbReference>